<sequence>MEKVPKMLENFELRTGIKFNQSKTQIMRINGSKKIILDLNSVERNLIKENFDDSYARTFKYNRLRENLSTIYSGSC</sequence>
<accession>A0A3M7TAY8</accession>
<evidence type="ECO:0008006" key="3">
    <source>
        <dbReference type="Google" id="ProtNLM"/>
    </source>
</evidence>
<name>A0A3M7TAY8_BRAPC</name>
<dbReference type="EMBL" id="REGN01000058">
    <property type="protein sequence ID" value="RNA44801.1"/>
    <property type="molecule type" value="Genomic_DNA"/>
</dbReference>
<evidence type="ECO:0000313" key="1">
    <source>
        <dbReference type="EMBL" id="RNA44801.1"/>
    </source>
</evidence>
<comment type="caution">
    <text evidence="1">The sequence shown here is derived from an EMBL/GenBank/DDBJ whole genome shotgun (WGS) entry which is preliminary data.</text>
</comment>
<dbReference type="AlphaFoldDB" id="A0A3M7TAY8"/>
<organism evidence="1 2">
    <name type="scientific">Brachionus plicatilis</name>
    <name type="common">Marine rotifer</name>
    <name type="synonym">Brachionus muelleri</name>
    <dbReference type="NCBI Taxonomy" id="10195"/>
    <lineage>
        <taxon>Eukaryota</taxon>
        <taxon>Metazoa</taxon>
        <taxon>Spiralia</taxon>
        <taxon>Gnathifera</taxon>
        <taxon>Rotifera</taxon>
        <taxon>Eurotatoria</taxon>
        <taxon>Monogononta</taxon>
        <taxon>Pseudotrocha</taxon>
        <taxon>Ploima</taxon>
        <taxon>Brachionidae</taxon>
        <taxon>Brachionus</taxon>
    </lineage>
</organism>
<keyword evidence="2" id="KW-1185">Reference proteome</keyword>
<dbReference type="Proteomes" id="UP000276133">
    <property type="component" value="Unassembled WGS sequence"/>
</dbReference>
<reference evidence="1 2" key="1">
    <citation type="journal article" date="2018" name="Sci. Rep.">
        <title>Genomic signatures of local adaptation to the degree of environmental predictability in rotifers.</title>
        <authorList>
            <person name="Franch-Gras L."/>
            <person name="Hahn C."/>
            <person name="Garcia-Roger E.M."/>
            <person name="Carmona M.J."/>
            <person name="Serra M."/>
            <person name="Gomez A."/>
        </authorList>
    </citation>
    <scope>NUCLEOTIDE SEQUENCE [LARGE SCALE GENOMIC DNA]</scope>
    <source>
        <strain evidence="1">HYR1</strain>
    </source>
</reference>
<protein>
    <recommendedName>
        <fullName evidence="3">RNA-directed DNA polymerase from mobile element jockey-like</fullName>
    </recommendedName>
</protein>
<evidence type="ECO:0000313" key="2">
    <source>
        <dbReference type="Proteomes" id="UP000276133"/>
    </source>
</evidence>
<proteinExistence type="predicted"/>
<gene>
    <name evidence="1" type="ORF">BpHYR1_007662</name>
</gene>